<gene>
    <name evidence="1" type="ORF">O6H91_05G002200</name>
</gene>
<sequence>MAVPVELPYKSVNICVLFCSEDFNLSGNCWPVSISDWFHRFFFQPCFQHTVLSAVYLSFLLAFTSLTLSSLCKSFRESTLPNKSIQKGKSFLMISVLTLLLIIAHTCLAFWRAWAAYQSKWSEIAFHEYLSSATQAVTWLASLLVLLPQQKLTLSIRVPFLIAWWITNLIISGIEIVLAVQSYYAGERPSAQIWTSHCLSLAALFITLLVLLLIRRNIIDDSRKDKISPLTEPLVQEFQSESTSKEQKATHYAEAGIVSRALFLWLNSLLSLGSKRTIQLEDVPSLRKEDRVEYLFEVFQQRWRWQKGTWALAFTLIRSLWLIFASIGCLGLVKLCVMYVGPLMIQRFIDFTARKEFSLIEGSLLVFSLFVAKCTEVLTDHQRNFLSARLSLSAKSILIAAVFHKSLRISSFARQSHGTGHIVNYMSVDVQEVANFTTNIHDLWIMPVQIVLALVILFKVIGLSTFAGLGIMSIILTLCLIIASNEQYCWVKIMDCKDHRLKVTNEALANMKIIKMQAWQDWFCQKIEEARRNELSWISKIMYLASISIFLLWLSPLAVSVVTFGTCVFLKTQLTAGRVFTAIATFRILQEPLRAFPDTIMAAAQAYVSIKRLVTYFDSEELDPSAVEILPPGHEFAIIIKKASFKWQPDSEKCTLNNVSMQARPGTLTTIVGTVGSGKSALLACILGEMEKQSGKVAVSGQIAYVAQNSWIQNGTIQANILFGKPMDPALYKKTLRVCALQSDISEMPQGDHTEIGERGINLSGGQKQRIQLARAVYQDADIYLLDDIFSAVDAHTGTRLFWECVRGELLSKTVVLVTHQVEFLHGADCILVMREGEIVQSGKYADLIQNGVDFGALIDAHNNALKSAETQEVDGGKNSEATEANMICGRSMSPVSGFILSAPGSPFRHVSSSPLSSSPSGLVRQGHFEKQLSQRKKIARQESKKMEVVDSEKSGNLIEEEERATGHVDKAVYWAYATKVFGGAHVIILIFIQTGWQALQITSDFWLANSTSQNQLDFEPKRFISVYAGLAVGSGLFVLMRALLITFCSLRTSQAFYLTMLRSVFLAPMSFFDTTPTGRILTRSSTDQVKVDFEVPFGFGTVLALGFQLLGVIFVTSRITWQLILVIVPTACISIAYQRYFIATSRELTRLDSITQAPIIHHFSETISGFMTVRAFGHQERFSKVNIERVNANLCISFHNAASIEWFGSRIETLGICVLCSSALLLVLLPRSFIRPEFVGLSLSYGLALNDTLFYVVLNLSQLEQKMVSVERILQYSVIASEQPAATKDKHPNGMWPSQGSVAFQGLELRYRPNTPLVLKGVTFTIKGGEKLGIVGRTGSGKSSIIQALFRLVEPAGGKIFIDAVDIATISLNDLRSRLSIIPQEPTLFEGSIRANMDPLNKHTDQEIWEALEKCQLISHVREKEDKLDSQVAENGENWSMGQRQLFCLGRALLKHSRILVLDEATASVDTQTDVILQRIIKEEFSTCTLISIAHRIPSVMDSDKVLALESGKVKEFGPPSCLLDQPSSLFASLVHEYWSRSKSTEAVLDSSTG</sequence>
<evidence type="ECO:0000313" key="2">
    <source>
        <dbReference type="Proteomes" id="UP001162992"/>
    </source>
</evidence>
<name>A0ACC2DK24_DIPCM</name>
<protein>
    <submittedName>
        <fullName evidence="1">Uncharacterized protein</fullName>
    </submittedName>
</protein>
<dbReference type="Proteomes" id="UP001162992">
    <property type="component" value="Chromosome 5"/>
</dbReference>
<proteinExistence type="predicted"/>
<organism evidence="1 2">
    <name type="scientific">Diphasiastrum complanatum</name>
    <name type="common">Issler's clubmoss</name>
    <name type="synonym">Lycopodium complanatum</name>
    <dbReference type="NCBI Taxonomy" id="34168"/>
    <lineage>
        <taxon>Eukaryota</taxon>
        <taxon>Viridiplantae</taxon>
        <taxon>Streptophyta</taxon>
        <taxon>Embryophyta</taxon>
        <taxon>Tracheophyta</taxon>
        <taxon>Lycopodiopsida</taxon>
        <taxon>Lycopodiales</taxon>
        <taxon>Lycopodiaceae</taxon>
        <taxon>Lycopodioideae</taxon>
        <taxon>Diphasiastrum</taxon>
    </lineage>
</organism>
<evidence type="ECO:0000313" key="1">
    <source>
        <dbReference type="EMBL" id="KAJ7554654.1"/>
    </source>
</evidence>
<keyword evidence="2" id="KW-1185">Reference proteome</keyword>
<reference evidence="2" key="1">
    <citation type="journal article" date="2024" name="Proc. Natl. Acad. Sci. U.S.A.">
        <title>Extraordinary preservation of gene collinearity over three hundred million years revealed in homosporous lycophytes.</title>
        <authorList>
            <person name="Li C."/>
            <person name="Wickell D."/>
            <person name="Kuo L.Y."/>
            <person name="Chen X."/>
            <person name="Nie B."/>
            <person name="Liao X."/>
            <person name="Peng D."/>
            <person name="Ji J."/>
            <person name="Jenkins J."/>
            <person name="Williams M."/>
            <person name="Shu S."/>
            <person name="Plott C."/>
            <person name="Barry K."/>
            <person name="Rajasekar S."/>
            <person name="Grimwood J."/>
            <person name="Han X."/>
            <person name="Sun S."/>
            <person name="Hou Z."/>
            <person name="He W."/>
            <person name="Dai G."/>
            <person name="Sun C."/>
            <person name="Schmutz J."/>
            <person name="Leebens-Mack J.H."/>
            <person name="Li F.W."/>
            <person name="Wang L."/>
        </authorList>
    </citation>
    <scope>NUCLEOTIDE SEQUENCE [LARGE SCALE GENOMIC DNA]</scope>
    <source>
        <strain evidence="2">cv. PW_Plant_1</strain>
    </source>
</reference>
<comment type="caution">
    <text evidence="1">The sequence shown here is derived from an EMBL/GenBank/DDBJ whole genome shotgun (WGS) entry which is preliminary data.</text>
</comment>
<accession>A0ACC2DK24</accession>
<dbReference type="EMBL" id="CM055096">
    <property type="protein sequence ID" value="KAJ7554654.1"/>
    <property type="molecule type" value="Genomic_DNA"/>
</dbReference>